<dbReference type="RefSeq" id="WP_344025571.1">
    <property type="nucleotide sequence ID" value="NZ_BAAAJK010000027.1"/>
</dbReference>
<evidence type="ECO:0000256" key="1">
    <source>
        <dbReference type="ARBA" id="ARBA00023002"/>
    </source>
</evidence>
<dbReference type="InterPro" id="IPR036661">
    <property type="entry name" value="Luciferase-like_sf"/>
</dbReference>
<keyword evidence="1" id="KW-0560">Oxidoreductase</keyword>
<dbReference type="InterPro" id="IPR011251">
    <property type="entry name" value="Luciferase-like_dom"/>
</dbReference>
<reference evidence="3 4" key="1">
    <citation type="journal article" date="2019" name="Int. J. Syst. Evol. Microbiol.">
        <title>The Global Catalogue of Microorganisms (GCM) 10K type strain sequencing project: providing services to taxonomists for standard genome sequencing and annotation.</title>
        <authorList>
            <consortium name="The Broad Institute Genomics Platform"/>
            <consortium name="The Broad Institute Genome Sequencing Center for Infectious Disease"/>
            <person name="Wu L."/>
            <person name="Ma J."/>
        </authorList>
    </citation>
    <scope>NUCLEOTIDE SEQUENCE [LARGE SCALE GENOMIC DNA]</scope>
    <source>
        <strain evidence="3 4">JCM 11896</strain>
    </source>
</reference>
<dbReference type="SUPFAM" id="SSF51679">
    <property type="entry name" value="Bacterial luciferase-like"/>
    <property type="match status" value="1"/>
</dbReference>
<dbReference type="Gene3D" id="3.20.20.30">
    <property type="entry name" value="Luciferase-like domain"/>
    <property type="match status" value="1"/>
</dbReference>
<gene>
    <name evidence="3" type="ORF">GCM10009613_44330</name>
</gene>
<evidence type="ECO:0000313" key="3">
    <source>
        <dbReference type="EMBL" id="GAA1395116.1"/>
    </source>
</evidence>
<dbReference type="InterPro" id="IPR050564">
    <property type="entry name" value="F420-G6PD/mer"/>
</dbReference>
<keyword evidence="4" id="KW-1185">Reference proteome</keyword>
<dbReference type="Proteomes" id="UP001501414">
    <property type="component" value="Unassembled WGS sequence"/>
</dbReference>
<accession>A0ABN1Y3F7</accession>
<dbReference type="Pfam" id="PF00296">
    <property type="entry name" value="Bac_luciferase"/>
    <property type="match status" value="1"/>
</dbReference>
<evidence type="ECO:0000259" key="2">
    <source>
        <dbReference type="Pfam" id="PF00296"/>
    </source>
</evidence>
<name>A0ABN1Y3F7_9PSEU</name>
<dbReference type="EMBL" id="BAAAJK010000027">
    <property type="protein sequence ID" value="GAA1395116.1"/>
    <property type="molecule type" value="Genomic_DNA"/>
</dbReference>
<proteinExistence type="predicted"/>
<comment type="caution">
    <text evidence="3">The sequence shown here is derived from an EMBL/GenBank/DDBJ whole genome shotgun (WGS) entry which is preliminary data.</text>
</comment>
<feature type="domain" description="Luciferase-like" evidence="2">
    <location>
        <begin position="21"/>
        <end position="343"/>
    </location>
</feature>
<evidence type="ECO:0000313" key="4">
    <source>
        <dbReference type="Proteomes" id="UP001501414"/>
    </source>
</evidence>
<protein>
    <submittedName>
        <fullName evidence="3">LLM class flavin-dependent oxidoreductase</fullName>
    </submittedName>
</protein>
<dbReference type="PANTHER" id="PTHR43244">
    <property type="match status" value="1"/>
</dbReference>
<dbReference type="PANTHER" id="PTHR43244:SF1">
    <property type="entry name" value="5,10-METHYLENETETRAHYDROMETHANOPTERIN REDUCTASE"/>
    <property type="match status" value="1"/>
</dbReference>
<organism evidence="3 4">
    <name type="scientific">Pseudonocardia kongjuensis</name>
    <dbReference type="NCBI Taxonomy" id="102227"/>
    <lineage>
        <taxon>Bacteria</taxon>
        <taxon>Bacillati</taxon>
        <taxon>Actinomycetota</taxon>
        <taxon>Actinomycetes</taxon>
        <taxon>Pseudonocardiales</taxon>
        <taxon>Pseudonocardiaceae</taxon>
        <taxon>Pseudonocardia</taxon>
    </lineage>
</organism>
<sequence length="377" mass="40420">MSEPTTRTVAVGIGGPMGPPASMLTARPQAAEKAGYASMWWGDHYMGWVPRSIWTPDISAVARPGTNPDTFFDPVAAMAVAGSVTSTISIGITTESIRRHPVALAQQFLTLQHIAGGRTILGIGGGEGENILPFGLPFDRPVGRMEESIRVIRALWGSDGPVAFEGEHFRFDDAVFGLPAPESGFPELWLCGTGPRMCRVAGELGDGWLPAMITAEDYADRVGRIDTARARAGREQDPFTFGLFGFTAVAPDVDAAQPLLDHPFVKGMCLTLPAAAYERHGAAHPLGASAVGITEYIPGRYGRDEILKMIDSIPPEVVREHVLHGSPDDITRQLEPYVRAGLEHVVLLNVTPLADLSLARESFALTDAMAPGLTYQL</sequence>